<reference evidence="1 2" key="1">
    <citation type="submission" date="2016-03" db="EMBL/GenBank/DDBJ databases">
        <title>Niastella vici sp. nov., isolated from farmland soil.</title>
        <authorList>
            <person name="Chen L."/>
            <person name="Wang D."/>
            <person name="Yang S."/>
            <person name="Wang G."/>
        </authorList>
    </citation>
    <scope>NUCLEOTIDE SEQUENCE [LARGE SCALE GENOMIC DNA]</scope>
    <source>
        <strain evidence="1 2">DJ57</strain>
    </source>
</reference>
<accession>A0A1V9FT66</accession>
<comment type="caution">
    <text evidence="1">The sequence shown here is derived from an EMBL/GenBank/DDBJ whole genome shotgun (WGS) entry which is preliminary data.</text>
</comment>
<dbReference type="EMBL" id="LVYD01000057">
    <property type="protein sequence ID" value="OQP61542.1"/>
    <property type="molecule type" value="Genomic_DNA"/>
</dbReference>
<dbReference type="AlphaFoldDB" id="A0A1V9FT66"/>
<proteinExistence type="predicted"/>
<name>A0A1V9FT66_9BACT</name>
<protein>
    <submittedName>
        <fullName evidence="1">Uncharacterized protein</fullName>
    </submittedName>
</protein>
<sequence>MICEKPVTWLNNTIQTGSHQEQVHFFIWLLWVNSNSATGQGYEPPVNVVILTDIVVNPLQQPG</sequence>
<gene>
    <name evidence="1" type="ORF">A3860_31965</name>
</gene>
<dbReference type="Proteomes" id="UP000192796">
    <property type="component" value="Unassembled WGS sequence"/>
</dbReference>
<organism evidence="1 2">
    <name type="scientific">Niastella vici</name>
    <dbReference type="NCBI Taxonomy" id="1703345"/>
    <lineage>
        <taxon>Bacteria</taxon>
        <taxon>Pseudomonadati</taxon>
        <taxon>Bacteroidota</taxon>
        <taxon>Chitinophagia</taxon>
        <taxon>Chitinophagales</taxon>
        <taxon>Chitinophagaceae</taxon>
        <taxon>Niastella</taxon>
    </lineage>
</organism>
<evidence type="ECO:0000313" key="2">
    <source>
        <dbReference type="Proteomes" id="UP000192796"/>
    </source>
</evidence>
<dbReference type="STRING" id="1703345.A3860_31965"/>
<evidence type="ECO:0000313" key="1">
    <source>
        <dbReference type="EMBL" id="OQP61542.1"/>
    </source>
</evidence>
<keyword evidence="2" id="KW-1185">Reference proteome</keyword>